<dbReference type="AlphaFoldDB" id="G4QIS1"/>
<organism evidence="3 4">
    <name type="scientific">Glaciecola nitratireducens (strain JCM 12485 / KCTC 12276 / FR1064)</name>
    <dbReference type="NCBI Taxonomy" id="1085623"/>
    <lineage>
        <taxon>Bacteria</taxon>
        <taxon>Pseudomonadati</taxon>
        <taxon>Pseudomonadota</taxon>
        <taxon>Gammaproteobacteria</taxon>
        <taxon>Alteromonadales</taxon>
        <taxon>Alteromonadaceae</taxon>
        <taxon>Brumicola</taxon>
    </lineage>
</organism>
<keyword evidence="2" id="KW-0472">Membrane</keyword>
<dbReference type="KEGG" id="gni:GNIT_3131"/>
<dbReference type="InterPro" id="IPR025187">
    <property type="entry name" value="DUF4112"/>
</dbReference>
<accession>G4QIS1</accession>
<evidence type="ECO:0000313" key="3">
    <source>
        <dbReference type="EMBL" id="AEP31226.1"/>
    </source>
</evidence>
<dbReference type="eggNOG" id="ENOG5032RYR">
    <property type="taxonomic scope" value="Bacteria"/>
</dbReference>
<dbReference type="EMBL" id="CP003060">
    <property type="protein sequence ID" value="AEP31226.1"/>
    <property type="molecule type" value="Genomic_DNA"/>
</dbReference>
<feature type="compositionally biased region" description="Basic and acidic residues" evidence="1">
    <location>
        <begin position="1"/>
        <end position="11"/>
    </location>
</feature>
<dbReference type="HOGENOM" id="CLU_116315_3_2_6"/>
<protein>
    <recommendedName>
        <fullName evidence="5">DUF4112 domain-containing protein</fullName>
    </recommendedName>
</protein>
<keyword evidence="4" id="KW-1185">Reference proteome</keyword>
<dbReference type="Proteomes" id="UP000009282">
    <property type="component" value="Chromosome"/>
</dbReference>
<dbReference type="PANTHER" id="PTHR35519:SF2">
    <property type="entry name" value="PH DOMAIN PROTEIN"/>
    <property type="match status" value="1"/>
</dbReference>
<sequence length="157" mass="17583">MSPKKSEEKNKANQSPDIAMGDKHFRAPDELLQAQMLANTLDTAVKIPIIGIPVGLDFLIGLIPVVGDASMMLVSLRIVHLGRKLGVPKQTQTAMLRNIAIDFGLGFVPIIGDIVDLFYKANQKNVRLIERWWIQENKAQVDALAKQKLLEWEQKQD</sequence>
<dbReference type="PANTHER" id="PTHR35519">
    <property type="entry name" value="MEMBRANE PROTEINS"/>
    <property type="match status" value="1"/>
</dbReference>
<dbReference type="Pfam" id="PF13430">
    <property type="entry name" value="DUF4112"/>
    <property type="match status" value="1"/>
</dbReference>
<reference evidence="3 4" key="1">
    <citation type="journal article" date="2011" name="J. Bacteriol.">
        <title>Complete genome sequence of seawater bacterium Glaciecola nitratireducens FR1064T.</title>
        <authorList>
            <person name="Bian F."/>
            <person name="Qin Q.L."/>
            <person name="Xie B.B."/>
            <person name="Shu Y.L."/>
            <person name="Zhang X.Y."/>
            <person name="Yu Y."/>
            <person name="Chen B."/>
            <person name="Chen X.L."/>
            <person name="Zhou B.C."/>
            <person name="Zhang Y.Z."/>
        </authorList>
    </citation>
    <scope>NUCLEOTIDE SEQUENCE [LARGE SCALE GENOMIC DNA]</scope>
    <source>
        <strain evidence="4">JCM 12485 / KCTC 12276 / FR1064</strain>
    </source>
</reference>
<keyword evidence="2" id="KW-0812">Transmembrane</keyword>
<keyword evidence="2" id="KW-1133">Transmembrane helix</keyword>
<evidence type="ECO:0008006" key="5">
    <source>
        <dbReference type="Google" id="ProtNLM"/>
    </source>
</evidence>
<evidence type="ECO:0000313" key="4">
    <source>
        <dbReference type="Proteomes" id="UP000009282"/>
    </source>
</evidence>
<evidence type="ECO:0000256" key="2">
    <source>
        <dbReference type="SAM" id="Phobius"/>
    </source>
</evidence>
<proteinExistence type="predicted"/>
<evidence type="ECO:0000256" key="1">
    <source>
        <dbReference type="SAM" id="MobiDB-lite"/>
    </source>
</evidence>
<gene>
    <name evidence="3" type="ordered locus">GNIT_3131</name>
</gene>
<feature type="region of interest" description="Disordered" evidence="1">
    <location>
        <begin position="1"/>
        <end position="21"/>
    </location>
</feature>
<dbReference type="STRING" id="1085623.GNIT_3131"/>
<name>G4QIS1_GLANF</name>
<feature type="transmembrane region" description="Helical" evidence="2">
    <location>
        <begin position="99"/>
        <end position="119"/>
    </location>
</feature>